<comment type="caution">
    <text evidence="1">The sequence shown here is derived from an EMBL/GenBank/DDBJ whole genome shotgun (WGS) entry which is preliminary data.</text>
</comment>
<dbReference type="EMBL" id="JANUAU010000001">
    <property type="protein sequence ID" value="MCS3676343.1"/>
    <property type="molecule type" value="Genomic_DNA"/>
</dbReference>
<name>A0A9X2PYB9_9BACT</name>
<proteinExistence type="predicted"/>
<sequence>MYGYVCTIACQLGANGHALAGDVLERIQYLPKCVFPDNVCT</sequence>
<evidence type="ECO:0000313" key="1">
    <source>
        <dbReference type="EMBL" id="MCS3676343.1"/>
    </source>
</evidence>
<evidence type="ECO:0000313" key="2">
    <source>
        <dbReference type="Proteomes" id="UP001155027"/>
    </source>
</evidence>
<dbReference type="AlphaFoldDB" id="A0A9X2PYB9"/>
<accession>A0A9X2PYB9</accession>
<gene>
    <name evidence="1" type="ORF">GGP71_000239</name>
</gene>
<reference evidence="1" key="1">
    <citation type="submission" date="2022-08" db="EMBL/GenBank/DDBJ databases">
        <title>Genomic Encyclopedia of Type Strains, Phase V (KMG-V): Genome sequencing to study the core and pangenomes of soil and plant-associated prokaryotes.</title>
        <authorList>
            <person name="Whitman W."/>
        </authorList>
    </citation>
    <scope>NUCLEOTIDE SEQUENCE</scope>
    <source>
        <strain evidence="1">0</strain>
    </source>
</reference>
<organism evidence="1 2">
    <name type="scientific">Salinibacter ruber</name>
    <dbReference type="NCBI Taxonomy" id="146919"/>
    <lineage>
        <taxon>Bacteria</taxon>
        <taxon>Pseudomonadati</taxon>
        <taxon>Rhodothermota</taxon>
        <taxon>Rhodothermia</taxon>
        <taxon>Rhodothermales</taxon>
        <taxon>Salinibacteraceae</taxon>
        <taxon>Salinibacter</taxon>
    </lineage>
</organism>
<dbReference type="Proteomes" id="UP001155027">
    <property type="component" value="Unassembled WGS sequence"/>
</dbReference>
<protein>
    <submittedName>
        <fullName evidence="1">Uncharacterized protein</fullName>
    </submittedName>
</protein>